<dbReference type="AlphaFoldDB" id="A0AAN7P3G2"/>
<keyword evidence="2" id="KW-1185">Reference proteome</keyword>
<dbReference type="EMBL" id="JARPUR010000006">
    <property type="protein sequence ID" value="KAK4874568.1"/>
    <property type="molecule type" value="Genomic_DNA"/>
</dbReference>
<protein>
    <submittedName>
        <fullName evidence="1">Uncharacterized protein</fullName>
    </submittedName>
</protein>
<gene>
    <name evidence="1" type="ORF">RN001_013928</name>
</gene>
<organism evidence="1 2">
    <name type="scientific">Aquatica leii</name>
    <dbReference type="NCBI Taxonomy" id="1421715"/>
    <lineage>
        <taxon>Eukaryota</taxon>
        <taxon>Metazoa</taxon>
        <taxon>Ecdysozoa</taxon>
        <taxon>Arthropoda</taxon>
        <taxon>Hexapoda</taxon>
        <taxon>Insecta</taxon>
        <taxon>Pterygota</taxon>
        <taxon>Neoptera</taxon>
        <taxon>Endopterygota</taxon>
        <taxon>Coleoptera</taxon>
        <taxon>Polyphaga</taxon>
        <taxon>Elateriformia</taxon>
        <taxon>Elateroidea</taxon>
        <taxon>Lampyridae</taxon>
        <taxon>Luciolinae</taxon>
        <taxon>Aquatica</taxon>
    </lineage>
</organism>
<comment type="caution">
    <text evidence="1">The sequence shown here is derived from an EMBL/GenBank/DDBJ whole genome shotgun (WGS) entry which is preliminary data.</text>
</comment>
<sequence>MLGIRLLVAYEQGLAATKDSIVDQLPRPAVVSWPRACTGYNGVDMCLMYHMHQPCRYTVHEPGVLRLERYHDLLSHFTYEYHTRKHIIIPLSLVVVLHCVSYSILNNNAKRWVNLPKLSMMQDRHSKADVQNQ</sequence>
<evidence type="ECO:0000313" key="1">
    <source>
        <dbReference type="EMBL" id="KAK4874568.1"/>
    </source>
</evidence>
<dbReference type="Proteomes" id="UP001353858">
    <property type="component" value="Unassembled WGS sequence"/>
</dbReference>
<name>A0AAN7P3G2_9COLE</name>
<proteinExistence type="predicted"/>
<reference evidence="2" key="1">
    <citation type="submission" date="2023-01" db="EMBL/GenBank/DDBJ databases">
        <title>Key to firefly adult light organ development and bioluminescence: homeobox transcription factors regulate luciferase expression and transportation to peroxisome.</title>
        <authorList>
            <person name="Fu X."/>
        </authorList>
    </citation>
    <scope>NUCLEOTIDE SEQUENCE [LARGE SCALE GENOMIC DNA]</scope>
</reference>
<evidence type="ECO:0000313" key="2">
    <source>
        <dbReference type="Proteomes" id="UP001353858"/>
    </source>
</evidence>
<accession>A0AAN7P3G2</accession>